<evidence type="ECO:0000256" key="1">
    <source>
        <dbReference type="ARBA" id="ARBA00022729"/>
    </source>
</evidence>
<dbReference type="Proteomes" id="UP001303647">
    <property type="component" value="Unassembled WGS sequence"/>
</dbReference>
<organism evidence="4 5">
    <name type="scientific">Corynascus novoguineensis</name>
    <dbReference type="NCBI Taxonomy" id="1126955"/>
    <lineage>
        <taxon>Eukaryota</taxon>
        <taxon>Fungi</taxon>
        <taxon>Dikarya</taxon>
        <taxon>Ascomycota</taxon>
        <taxon>Pezizomycotina</taxon>
        <taxon>Sordariomycetes</taxon>
        <taxon>Sordariomycetidae</taxon>
        <taxon>Sordariales</taxon>
        <taxon>Chaetomiaceae</taxon>
        <taxon>Corynascus</taxon>
    </lineage>
</organism>
<feature type="compositionally biased region" description="Basic residues" evidence="2">
    <location>
        <begin position="21"/>
        <end position="39"/>
    </location>
</feature>
<feature type="signal peptide" evidence="3">
    <location>
        <begin position="1"/>
        <end position="17"/>
    </location>
</feature>
<dbReference type="SUPFAM" id="SSF50685">
    <property type="entry name" value="Barwin-like endoglucanases"/>
    <property type="match status" value="1"/>
</dbReference>
<reference evidence="4" key="1">
    <citation type="journal article" date="2023" name="Mol. Phylogenet. Evol.">
        <title>Genome-scale phylogeny and comparative genomics of the fungal order Sordariales.</title>
        <authorList>
            <person name="Hensen N."/>
            <person name="Bonometti L."/>
            <person name="Westerberg I."/>
            <person name="Brannstrom I.O."/>
            <person name="Guillou S."/>
            <person name="Cros-Aarteil S."/>
            <person name="Calhoun S."/>
            <person name="Haridas S."/>
            <person name="Kuo A."/>
            <person name="Mondo S."/>
            <person name="Pangilinan J."/>
            <person name="Riley R."/>
            <person name="LaButti K."/>
            <person name="Andreopoulos B."/>
            <person name="Lipzen A."/>
            <person name="Chen C."/>
            <person name="Yan M."/>
            <person name="Daum C."/>
            <person name="Ng V."/>
            <person name="Clum A."/>
            <person name="Steindorff A."/>
            <person name="Ohm R.A."/>
            <person name="Martin F."/>
            <person name="Silar P."/>
            <person name="Natvig D.O."/>
            <person name="Lalanne C."/>
            <person name="Gautier V."/>
            <person name="Ament-Velasquez S.L."/>
            <person name="Kruys A."/>
            <person name="Hutchinson M.I."/>
            <person name="Powell A.J."/>
            <person name="Barry K."/>
            <person name="Miller A.N."/>
            <person name="Grigoriev I.V."/>
            <person name="Debuchy R."/>
            <person name="Gladieux P."/>
            <person name="Hiltunen Thoren M."/>
            <person name="Johannesson H."/>
        </authorList>
    </citation>
    <scope>NUCLEOTIDE SEQUENCE</scope>
    <source>
        <strain evidence="4">CBS 359.72</strain>
    </source>
</reference>
<gene>
    <name evidence="4" type="ORF">C7999DRAFT_30191</name>
</gene>
<keyword evidence="5" id="KW-1185">Reference proteome</keyword>
<dbReference type="PANTHER" id="PTHR31836:SF28">
    <property type="entry name" value="SRCR DOMAIN-CONTAINING PROTEIN-RELATED"/>
    <property type="match status" value="1"/>
</dbReference>
<comment type="caution">
    <text evidence="4">The sequence shown here is derived from an EMBL/GenBank/DDBJ whole genome shotgun (WGS) entry which is preliminary data.</text>
</comment>
<dbReference type="Gene3D" id="2.40.40.10">
    <property type="entry name" value="RlpA-like domain"/>
    <property type="match status" value="1"/>
</dbReference>
<reference evidence="4" key="2">
    <citation type="submission" date="2023-05" db="EMBL/GenBank/DDBJ databases">
        <authorList>
            <consortium name="Lawrence Berkeley National Laboratory"/>
            <person name="Steindorff A."/>
            <person name="Hensen N."/>
            <person name="Bonometti L."/>
            <person name="Westerberg I."/>
            <person name="Brannstrom I.O."/>
            <person name="Guillou S."/>
            <person name="Cros-Aarteil S."/>
            <person name="Calhoun S."/>
            <person name="Haridas S."/>
            <person name="Kuo A."/>
            <person name="Mondo S."/>
            <person name="Pangilinan J."/>
            <person name="Riley R."/>
            <person name="Labutti K."/>
            <person name="Andreopoulos B."/>
            <person name="Lipzen A."/>
            <person name="Chen C."/>
            <person name="Yanf M."/>
            <person name="Daum C."/>
            <person name="Ng V."/>
            <person name="Clum A."/>
            <person name="Ohm R."/>
            <person name="Martin F."/>
            <person name="Silar P."/>
            <person name="Natvig D."/>
            <person name="Lalanne C."/>
            <person name="Gautier V."/>
            <person name="Ament-Velasquez S.L."/>
            <person name="Kruys A."/>
            <person name="Hutchinson M.I."/>
            <person name="Powell A.J."/>
            <person name="Barry K."/>
            <person name="Miller A.N."/>
            <person name="Grigoriev I.V."/>
            <person name="Debuchy R."/>
            <person name="Gladieux P."/>
            <person name="Thoren M.H."/>
            <person name="Johannesson H."/>
        </authorList>
    </citation>
    <scope>NUCLEOTIDE SEQUENCE</scope>
    <source>
        <strain evidence="4">CBS 359.72</strain>
    </source>
</reference>
<evidence type="ECO:0000313" key="5">
    <source>
        <dbReference type="Proteomes" id="UP001303647"/>
    </source>
</evidence>
<evidence type="ECO:0000313" key="4">
    <source>
        <dbReference type="EMBL" id="KAK4249305.1"/>
    </source>
</evidence>
<feature type="region of interest" description="Disordered" evidence="2">
    <location>
        <begin position="76"/>
        <end position="154"/>
    </location>
</feature>
<evidence type="ECO:0000256" key="3">
    <source>
        <dbReference type="SAM" id="SignalP"/>
    </source>
</evidence>
<dbReference type="AlphaFoldDB" id="A0AAN7HRB4"/>
<proteinExistence type="predicted"/>
<feature type="compositionally biased region" description="Pro residues" evidence="2">
    <location>
        <begin position="110"/>
        <end position="121"/>
    </location>
</feature>
<feature type="chain" id="PRO_5042894987" evidence="3">
    <location>
        <begin position="18"/>
        <end position="255"/>
    </location>
</feature>
<dbReference type="PANTHER" id="PTHR31836">
    <property type="match status" value="1"/>
</dbReference>
<dbReference type="InterPro" id="IPR036908">
    <property type="entry name" value="RlpA-like_sf"/>
</dbReference>
<accession>A0AAN7HRB4</accession>
<name>A0AAN7HRB4_9PEZI</name>
<feature type="compositionally biased region" description="Gly residues" evidence="2">
    <location>
        <begin position="141"/>
        <end position="150"/>
    </location>
</feature>
<feature type="region of interest" description="Disordered" evidence="2">
    <location>
        <begin position="17"/>
        <end position="40"/>
    </location>
</feature>
<dbReference type="InterPro" id="IPR051477">
    <property type="entry name" value="Expansin_CellWall"/>
</dbReference>
<sequence length="255" mass="26667">MKSTVFVASLLASLAAAQPHGHGHGHQHRRKEHDHHKRGVTTTWVTETVYETVTALVDDSTTQIIMPTTKTATTTFLTSSAKPDPSPGVFIQEPKSSSTTVQPPQAASEVPPPPPPPPAPTPSTTSVAPPPPPSPQVKNPGNGGGGSGGGKDSRRGDITYFALGLGACGFDDSGKDHSENIVAVSSQLMGAQSNGNPMCGKSITISANGKTVNALVHDKCPSCAPGDIDASEKIFLELFDSLDVGRTQIEWWFNE</sequence>
<evidence type="ECO:0000256" key="2">
    <source>
        <dbReference type="SAM" id="MobiDB-lite"/>
    </source>
</evidence>
<dbReference type="CDD" id="cd22191">
    <property type="entry name" value="DPBB_RlpA_EXP_N-like"/>
    <property type="match status" value="1"/>
</dbReference>
<keyword evidence="1 3" id="KW-0732">Signal</keyword>
<dbReference type="EMBL" id="MU857625">
    <property type="protein sequence ID" value="KAK4249305.1"/>
    <property type="molecule type" value="Genomic_DNA"/>
</dbReference>
<protein>
    <submittedName>
        <fullName evidence="4">RlpA-like double-psi beta-barrel-protein domain-containing protein-containing protein</fullName>
    </submittedName>
</protein>